<accession>A0ABQ3XLC0</accession>
<dbReference type="Proteomes" id="UP000612282">
    <property type="component" value="Unassembled WGS sequence"/>
</dbReference>
<evidence type="ECO:0000256" key="1">
    <source>
        <dbReference type="SAM" id="MobiDB-lite"/>
    </source>
</evidence>
<gene>
    <name evidence="2" type="ORF">Aco03nite_077160</name>
</gene>
<comment type="caution">
    <text evidence="2">The sequence shown here is derived from an EMBL/GenBank/DDBJ whole genome shotgun (WGS) entry which is preliminary data.</text>
</comment>
<keyword evidence="3" id="KW-1185">Reference proteome</keyword>
<evidence type="ECO:0000313" key="2">
    <source>
        <dbReference type="EMBL" id="GID59312.1"/>
    </source>
</evidence>
<proteinExistence type="predicted"/>
<sequence>MGRAGEGAERNLTVNLSASGPPDVSTVKALVLVKCHTVVFGSHHPEVTVIRTLLTRRRTPRASPDPIPACSGGATTDRRNGVTA</sequence>
<feature type="region of interest" description="Disordered" evidence="1">
    <location>
        <begin position="56"/>
        <end position="84"/>
    </location>
</feature>
<name>A0ABQ3XLC0_9ACTN</name>
<organism evidence="2 3">
    <name type="scientific">Actinoplanes couchii</name>
    <dbReference type="NCBI Taxonomy" id="403638"/>
    <lineage>
        <taxon>Bacteria</taxon>
        <taxon>Bacillati</taxon>
        <taxon>Actinomycetota</taxon>
        <taxon>Actinomycetes</taxon>
        <taxon>Micromonosporales</taxon>
        <taxon>Micromonosporaceae</taxon>
        <taxon>Actinoplanes</taxon>
    </lineage>
</organism>
<reference evidence="2 3" key="1">
    <citation type="submission" date="2021-01" db="EMBL/GenBank/DDBJ databases">
        <title>Whole genome shotgun sequence of Actinoplanes couchii NBRC 106145.</title>
        <authorList>
            <person name="Komaki H."/>
            <person name="Tamura T."/>
        </authorList>
    </citation>
    <scope>NUCLEOTIDE SEQUENCE [LARGE SCALE GENOMIC DNA]</scope>
    <source>
        <strain evidence="2 3">NBRC 106145</strain>
    </source>
</reference>
<evidence type="ECO:0000313" key="3">
    <source>
        <dbReference type="Proteomes" id="UP000612282"/>
    </source>
</evidence>
<dbReference type="EMBL" id="BOMG01000096">
    <property type="protein sequence ID" value="GID59312.1"/>
    <property type="molecule type" value="Genomic_DNA"/>
</dbReference>
<protein>
    <submittedName>
        <fullName evidence="2">Uncharacterized protein</fullName>
    </submittedName>
</protein>
<feature type="region of interest" description="Disordered" evidence="1">
    <location>
        <begin position="1"/>
        <end position="20"/>
    </location>
</feature>